<reference evidence="3" key="1">
    <citation type="submission" date="2022-05" db="EMBL/GenBank/DDBJ databases">
        <title>Sphingomonas sp. strain RP10 Genome sequencing and assembly.</title>
        <authorList>
            <person name="Kim I."/>
        </authorList>
    </citation>
    <scope>NUCLEOTIDE SEQUENCE</scope>
    <source>
        <strain evidence="3">RP10</strain>
    </source>
</reference>
<evidence type="ECO:0000313" key="3">
    <source>
        <dbReference type="EMBL" id="MCP3734321.1"/>
    </source>
</evidence>
<dbReference type="InterPro" id="IPR036890">
    <property type="entry name" value="HATPase_C_sf"/>
</dbReference>
<evidence type="ECO:0000256" key="1">
    <source>
        <dbReference type="SAM" id="Phobius"/>
    </source>
</evidence>
<comment type="caution">
    <text evidence="3">The sequence shown here is derived from an EMBL/GenBank/DDBJ whole genome shotgun (WGS) entry which is preliminary data.</text>
</comment>
<accession>A0A9X2KQ96</accession>
<keyword evidence="3" id="KW-0808">Transferase</keyword>
<name>A0A9X2KQ96_9SPHN</name>
<dbReference type="PANTHER" id="PTHR34220">
    <property type="entry name" value="SENSOR HISTIDINE KINASE YPDA"/>
    <property type="match status" value="1"/>
</dbReference>
<dbReference type="PANTHER" id="PTHR34220:SF7">
    <property type="entry name" value="SENSOR HISTIDINE KINASE YPDA"/>
    <property type="match status" value="1"/>
</dbReference>
<dbReference type="GO" id="GO:0016020">
    <property type="term" value="C:membrane"/>
    <property type="evidence" value="ECO:0007669"/>
    <property type="project" value="InterPro"/>
</dbReference>
<feature type="transmembrane region" description="Helical" evidence="1">
    <location>
        <begin position="41"/>
        <end position="65"/>
    </location>
</feature>
<keyword evidence="1" id="KW-0812">Transmembrane</keyword>
<proteinExistence type="predicted"/>
<keyword evidence="1" id="KW-1133">Transmembrane helix</keyword>
<dbReference type="InterPro" id="IPR010559">
    <property type="entry name" value="Sig_transdc_His_kin_internal"/>
</dbReference>
<gene>
    <name evidence="3" type="ORF">M9979_05440</name>
</gene>
<evidence type="ECO:0000313" key="4">
    <source>
        <dbReference type="Proteomes" id="UP001139486"/>
    </source>
</evidence>
<organism evidence="3 4">
    <name type="scientific">Sphingomonas liriopis</name>
    <dbReference type="NCBI Taxonomy" id="2949094"/>
    <lineage>
        <taxon>Bacteria</taxon>
        <taxon>Pseudomonadati</taxon>
        <taxon>Pseudomonadota</taxon>
        <taxon>Alphaproteobacteria</taxon>
        <taxon>Sphingomonadales</taxon>
        <taxon>Sphingomonadaceae</taxon>
        <taxon>Sphingomonas</taxon>
    </lineage>
</organism>
<dbReference type="Gene3D" id="3.30.565.10">
    <property type="entry name" value="Histidine kinase-like ATPase, C-terminal domain"/>
    <property type="match status" value="1"/>
</dbReference>
<keyword evidence="3" id="KW-0418">Kinase</keyword>
<dbReference type="AlphaFoldDB" id="A0A9X2KQ96"/>
<evidence type="ECO:0000259" key="2">
    <source>
        <dbReference type="Pfam" id="PF06580"/>
    </source>
</evidence>
<keyword evidence="4" id="KW-1185">Reference proteome</keyword>
<dbReference type="Proteomes" id="UP001139486">
    <property type="component" value="Unassembled WGS sequence"/>
</dbReference>
<feature type="domain" description="Signal transduction histidine kinase internal region" evidence="2">
    <location>
        <begin position="166"/>
        <end position="246"/>
    </location>
</feature>
<dbReference type="InterPro" id="IPR050640">
    <property type="entry name" value="Bact_2-comp_sensor_kinase"/>
</dbReference>
<feature type="transmembrane region" description="Helical" evidence="1">
    <location>
        <begin position="77"/>
        <end position="103"/>
    </location>
</feature>
<sequence>MEALLRQVMRGTAVRLCAVVWTFGYVLVAITGAAQGRSGPAAMFVANVPLLLLGIVQSIALGLLFDRLATVPGVARWIIVALAGMVAALVQTIADHYLLSAIALTVAPDWRAWALDVQPGRKFAILILYLWTLYLTIALMWALRTSDMAKLNEARAAAFAAAASRAEAAALRLQLNPHFLFNTLNGIASLVVRRQQDEAEEMIGRLADFLRSSLAADPTALVPLDQEIATVRAYLAIEEARFGPRLSVSYAIDPALALLDVPNFILQPLVENAIQHGAAPVRGAVSIAIEAQRGEDMAILSVTNRAAHRGAAPQPRAGHGIGLTNTRARLATQYGDAARLDGGPLADGYRVEIALPFDAAARRAA</sequence>
<dbReference type="GO" id="GO:0000155">
    <property type="term" value="F:phosphorelay sensor kinase activity"/>
    <property type="evidence" value="ECO:0007669"/>
    <property type="project" value="InterPro"/>
</dbReference>
<feature type="transmembrane region" description="Helical" evidence="1">
    <location>
        <begin position="123"/>
        <end position="143"/>
    </location>
</feature>
<dbReference type="SUPFAM" id="SSF55874">
    <property type="entry name" value="ATPase domain of HSP90 chaperone/DNA topoisomerase II/histidine kinase"/>
    <property type="match status" value="1"/>
</dbReference>
<keyword evidence="1" id="KW-0472">Membrane</keyword>
<protein>
    <submittedName>
        <fullName evidence="3">Histidine kinase</fullName>
    </submittedName>
</protein>
<dbReference type="Pfam" id="PF06580">
    <property type="entry name" value="His_kinase"/>
    <property type="match status" value="1"/>
</dbReference>
<dbReference type="RefSeq" id="WP_254288329.1">
    <property type="nucleotide sequence ID" value="NZ_JAMLDY010000005.1"/>
</dbReference>
<feature type="transmembrane region" description="Helical" evidence="1">
    <location>
        <begin position="12"/>
        <end position="35"/>
    </location>
</feature>
<dbReference type="EMBL" id="JAMLDY010000005">
    <property type="protein sequence ID" value="MCP3734321.1"/>
    <property type="molecule type" value="Genomic_DNA"/>
</dbReference>